<gene>
    <name evidence="2" type="ORF">BE08_07175</name>
</gene>
<dbReference type="InterPro" id="IPR045792">
    <property type="entry name" value="DUF6036"/>
</dbReference>
<reference evidence="2 3" key="1">
    <citation type="submission" date="2014-02" db="EMBL/GenBank/DDBJ databases">
        <title>The small core and large imbalanced accessory genome model reveals a collaborative survival strategy of Sorangium cellulosum strains in nature.</title>
        <authorList>
            <person name="Han K."/>
            <person name="Peng R."/>
            <person name="Blom J."/>
            <person name="Li Y.-Z."/>
        </authorList>
    </citation>
    <scope>NUCLEOTIDE SEQUENCE [LARGE SCALE GENOMIC DNA]</scope>
    <source>
        <strain evidence="2 3">So0157-25</strain>
    </source>
</reference>
<dbReference type="SUPFAM" id="SSF81301">
    <property type="entry name" value="Nucleotidyltransferase"/>
    <property type="match status" value="1"/>
</dbReference>
<feature type="domain" description="DUF6036" evidence="1">
    <location>
        <begin position="26"/>
        <end position="153"/>
    </location>
</feature>
<protein>
    <recommendedName>
        <fullName evidence="1">DUF6036 domain-containing protein</fullName>
    </recommendedName>
</protein>
<comment type="caution">
    <text evidence="2">The sequence shown here is derived from an EMBL/GenBank/DDBJ whole genome shotgun (WGS) entry which is preliminary data.</text>
</comment>
<dbReference type="Gene3D" id="3.30.460.40">
    <property type="match status" value="1"/>
</dbReference>
<dbReference type="EMBL" id="JELY01000538">
    <property type="protein sequence ID" value="KYF59036.1"/>
    <property type="molecule type" value="Genomic_DNA"/>
</dbReference>
<evidence type="ECO:0000313" key="3">
    <source>
        <dbReference type="Proteomes" id="UP000075420"/>
    </source>
</evidence>
<organism evidence="2 3">
    <name type="scientific">Sorangium cellulosum</name>
    <name type="common">Polyangium cellulosum</name>
    <dbReference type="NCBI Taxonomy" id="56"/>
    <lineage>
        <taxon>Bacteria</taxon>
        <taxon>Pseudomonadati</taxon>
        <taxon>Myxococcota</taxon>
        <taxon>Polyangia</taxon>
        <taxon>Polyangiales</taxon>
        <taxon>Polyangiaceae</taxon>
        <taxon>Sorangium</taxon>
    </lineage>
</organism>
<dbReference type="InterPro" id="IPR043519">
    <property type="entry name" value="NT_sf"/>
</dbReference>
<proteinExistence type="predicted"/>
<dbReference type="AlphaFoldDB" id="A0A150PU81"/>
<dbReference type="Pfam" id="PF19502">
    <property type="entry name" value="DUF6036"/>
    <property type="match status" value="1"/>
</dbReference>
<name>A0A150PU81_SORCE</name>
<evidence type="ECO:0000313" key="2">
    <source>
        <dbReference type="EMBL" id="KYF59036.1"/>
    </source>
</evidence>
<sequence>MPLPTPTLPPLSPDFRDLLYELSAAEARFLIVGGYAVALHGRPRATKDLDVWVDATKENAQRVMRALRAFGAPLQGLIERDLEVPGLGLQIGVPPQRIDVLTHTSGLRFEEAWPNRVEIAIAPNLLCPFLGLADLLRNKRAAGRPQDLADVAALEHVREQTHEK</sequence>
<accession>A0A150PU81</accession>
<evidence type="ECO:0000259" key="1">
    <source>
        <dbReference type="Pfam" id="PF19502"/>
    </source>
</evidence>
<dbReference type="Proteomes" id="UP000075420">
    <property type="component" value="Unassembled WGS sequence"/>
</dbReference>